<dbReference type="Gene3D" id="1.10.357.10">
    <property type="entry name" value="Tetracycline Repressor, domain 2"/>
    <property type="match status" value="1"/>
</dbReference>
<gene>
    <name evidence="4" type="ORF">EDC26_107184</name>
</gene>
<protein>
    <submittedName>
        <fullName evidence="4">TetR family transcriptional regulator</fullName>
    </submittedName>
</protein>
<dbReference type="OrthoDB" id="8799388at2"/>
<dbReference type="AlphaFoldDB" id="A0A4R3M6H7"/>
<name>A0A4R3M6H7_9BURK</name>
<dbReference type="SUPFAM" id="SSF46689">
    <property type="entry name" value="Homeodomain-like"/>
    <property type="match status" value="1"/>
</dbReference>
<evidence type="ECO:0000259" key="3">
    <source>
        <dbReference type="PROSITE" id="PS50977"/>
    </source>
</evidence>
<feature type="domain" description="HTH tetR-type" evidence="3">
    <location>
        <begin position="31"/>
        <end position="91"/>
    </location>
</feature>
<feature type="DNA-binding region" description="H-T-H motif" evidence="2">
    <location>
        <begin position="54"/>
        <end position="73"/>
    </location>
</feature>
<dbReference type="EMBL" id="SMAJ01000007">
    <property type="protein sequence ID" value="TCT07127.1"/>
    <property type="molecule type" value="Genomic_DNA"/>
</dbReference>
<dbReference type="Proteomes" id="UP000295525">
    <property type="component" value="Unassembled WGS sequence"/>
</dbReference>
<reference evidence="4 5" key="1">
    <citation type="submission" date="2019-03" db="EMBL/GenBank/DDBJ databases">
        <title>Genomic Encyclopedia of Type Strains, Phase IV (KMG-IV): sequencing the most valuable type-strain genomes for metagenomic binning, comparative biology and taxonomic classification.</title>
        <authorList>
            <person name="Goeker M."/>
        </authorList>
    </citation>
    <scope>NUCLEOTIDE SEQUENCE [LARGE SCALE GENOMIC DNA]</scope>
    <source>
        <strain evidence="4 5">DSM 24591</strain>
    </source>
</reference>
<evidence type="ECO:0000313" key="4">
    <source>
        <dbReference type="EMBL" id="TCT07127.1"/>
    </source>
</evidence>
<evidence type="ECO:0000256" key="1">
    <source>
        <dbReference type="ARBA" id="ARBA00023125"/>
    </source>
</evidence>
<accession>A0A4R3M6H7</accession>
<organism evidence="4 5">
    <name type="scientific">Paralcaligenes ureilyticus</name>
    <dbReference type="NCBI Taxonomy" id="627131"/>
    <lineage>
        <taxon>Bacteria</taxon>
        <taxon>Pseudomonadati</taxon>
        <taxon>Pseudomonadota</taxon>
        <taxon>Betaproteobacteria</taxon>
        <taxon>Burkholderiales</taxon>
        <taxon>Alcaligenaceae</taxon>
        <taxon>Paralcaligenes</taxon>
    </lineage>
</organism>
<comment type="caution">
    <text evidence="4">The sequence shown here is derived from an EMBL/GenBank/DDBJ whole genome shotgun (WGS) entry which is preliminary data.</text>
</comment>
<dbReference type="RefSeq" id="WP_132582666.1">
    <property type="nucleotide sequence ID" value="NZ_SMAJ01000007.1"/>
</dbReference>
<keyword evidence="1 2" id="KW-0238">DNA-binding</keyword>
<sequence>MNDSNMFLEGLWAADGSGAGAVRPAQQARSRAKLIRLLQAGRNALQAGSLEEMKISEIVREAGTSVGAFYGRFENKEGFFLAIQEMAIAEIDVNMVDLFDGLNARQASLPELLYKLSAFWVSLYRDNRGLYRAAFKHASTLPDAWTPFKRLGYRGSAQIAENVLSRTEELGIECDEHRVKTAMQFVNGLLVNSIINDPGPVRLDSPEMETHVARFLCTFLGVEHIEPSSFDRNRNAKSKRRPA</sequence>
<dbReference type="PROSITE" id="PS50977">
    <property type="entry name" value="HTH_TETR_2"/>
    <property type="match status" value="1"/>
</dbReference>
<keyword evidence="5" id="KW-1185">Reference proteome</keyword>
<dbReference type="GO" id="GO:0003677">
    <property type="term" value="F:DNA binding"/>
    <property type="evidence" value="ECO:0007669"/>
    <property type="project" value="UniProtKB-UniRule"/>
</dbReference>
<dbReference type="InterPro" id="IPR009057">
    <property type="entry name" value="Homeodomain-like_sf"/>
</dbReference>
<evidence type="ECO:0000313" key="5">
    <source>
        <dbReference type="Proteomes" id="UP000295525"/>
    </source>
</evidence>
<dbReference type="Pfam" id="PF00440">
    <property type="entry name" value="TetR_N"/>
    <property type="match status" value="1"/>
</dbReference>
<evidence type="ECO:0000256" key="2">
    <source>
        <dbReference type="PROSITE-ProRule" id="PRU00335"/>
    </source>
</evidence>
<proteinExistence type="predicted"/>
<dbReference type="InterPro" id="IPR001647">
    <property type="entry name" value="HTH_TetR"/>
</dbReference>